<dbReference type="PANTHER" id="PTHR22550">
    <property type="entry name" value="SPORE GERMINATION PROTEIN"/>
    <property type="match status" value="1"/>
</dbReference>
<feature type="transmembrane region" description="Helical" evidence="1">
    <location>
        <begin position="298"/>
        <end position="319"/>
    </location>
</feature>
<dbReference type="Pfam" id="PF00092">
    <property type="entry name" value="VWA"/>
    <property type="match status" value="1"/>
</dbReference>
<dbReference type="PROSITE" id="PS50234">
    <property type="entry name" value="VWFA"/>
    <property type="match status" value="1"/>
</dbReference>
<keyword evidence="1" id="KW-1133">Transmembrane helix</keyword>
<dbReference type="SUPFAM" id="SSF53300">
    <property type="entry name" value="vWA-like"/>
    <property type="match status" value="1"/>
</dbReference>
<evidence type="ECO:0000256" key="1">
    <source>
        <dbReference type="SAM" id="Phobius"/>
    </source>
</evidence>
<dbReference type="SMART" id="SM00327">
    <property type="entry name" value="VWA"/>
    <property type="match status" value="1"/>
</dbReference>
<proteinExistence type="predicted"/>
<gene>
    <name evidence="3" type="ORF">QO231_13095</name>
</gene>
<evidence type="ECO:0000313" key="4">
    <source>
        <dbReference type="Proteomes" id="UP001255416"/>
    </source>
</evidence>
<keyword evidence="1" id="KW-0472">Membrane</keyword>
<accession>A0ABU3VGI3</accession>
<evidence type="ECO:0000313" key="3">
    <source>
        <dbReference type="EMBL" id="MDU9004784.1"/>
    </source>
</evidence>
<evidence type="ECO:0000259" key="2">
    <source>
        <dbReference type="PROSITE" id="PS50234"/>
    </source>
</evidence>
<organism evidence="3 4">
    <name type="scientific">Sedimentitalea todarodis</name>
    <dbReference type="NCBI Taxonomy" id="1631240"/>
    <lineage>
        <taxon>Bacteria</taxon>
        <taxon>Pseudomonadati</taxon>
        <taxon>Pseudomonadota</taxon>
        <taxon>Alphaproteobacteria</taxon>
        <taxon>Rhodobacterales</taxon>
        <taxon>Paracoccaceae</taxon>
        <taxon>Sedimentitalea</taxon>
    </lineage>
</organism>
<dbReference type="Proteomes" id="UP001255416">
    <property type="component" value="Unassembled WGS sequence"/>
</dbReference>
<keyword evidence="1" id="KW-0812">Transmembrane</keyword>
<name>A0ABU3VGI3_9RHOB</name>
<dbReference type="InterPro" id="IPR002035">
    <property type="entry name" value="VWF_A"/>
</dbReference>
<keyword evidence="4" id="KW-1185">Reference proteome</keyword>
<dbReference type="InterPro" id="IPR036465">
    <property type="entry name" value="vWFA_dom_sf"/>
</dbReference>
<comment type="caution">
    <text evidence="3">The sequence shown here is derived from an EMBL/GenBank/DDBJ whole genome shotgun (WGS) entry which is preliminary data.</text>
</comment>
<dbReference type="InterPro" id="IPR050768">
    <property type="entry name" value="UPF0353/GerABKA_families"/>
</dbReference>
<feature type="domain" description="VWFA" evidence="2">
    <location>
        <begin position="95"/>
        <end position="279"/>
    </location>
</feature>
<dbReference type="RefSeq" id="WP_316777000.1">
    <property type="nucleotide sequence ID" value="NZ_JASMWN010000010.1"/>
</dbReference>
<sequence length="326" mass="35061">MITLANPWLLLLLPAPWLIWRFMPPHKEQVAAIRVPFFRMLTEAAEETPSVGATVLRRSKLQMGAAMAIWALIMLGLAQPERLGEPIVIEQSARDIVLALDISGSMDERDFVGEGGARQQRLAAVISVMKDFIAARDSDRMALIVFGSKAFVQAPFTEDLQSLDGFLDQTQVGMAGPNTAIGDAIGLAVRTFEASDVDERLIILLSDGADTSSRMTPINAATIAADRGVVIQTIGVGDPVASGEDKVDLGALENIAARTGGAFFFANDAEALGQIYAQIDEMTPRITKSTSYRPTENLSWIAAGAGLLIGLCTLSFLTIQARRRTT</sequence>
<dbReference type="Gene3D" id="3.40.50.410">
    <property type="entry name" value="von Willebrand factor, type A domain"/>
    <property type="match status" value="1"/>
</dbReference>
<reference evidence="4" key="1">
    <citation type="submission" date="2023-05" db="EMBL/GenBank/DDBJ databases">
        <title>Sedimentitalea sp. nov. JM2-8.</title>
        <authorList>
            <person name="Huang J."/>
        </authorList>
    </citation>
    <scope>NUCLEOTIDE SEQUENCE [LARGE SCALE GENOMIC DNA]</scope>
    <source>
        <strain evidence="4">KHS03</strain>
    </source>
</reference>
<dbReference type="EMBL" id="JASMWN010000010">
    <property type="protein sequence ID" value="MDU9004784.1"/>
    <property type="molecule type" value="Genomic_DNA"/>
</dbReference>
<dbReference type="PANTHER" id="PTHR22550:SF18">
    <property type="entry name" value="VWFA DOMAIN-CONTAINING PROTEIN"/>
    <property type="match status" value="1"/>
</dbReference>
<protein>
    <submittedName>
        <fullName evidence="3">VWA domain-containing protein</fullName>
    </submittedName>
</protein>